<evidence type="ECO:0000259" key="2">
    <source>
        <dbReference type="Pfam" id="PF00144"/>
    </source>
</evidence>
<keyword evidence="1" id="KW-0732">Signal</keyword>
<feature type="domain" description="Beta-lactamase-related" evidence="2">
    <location>
        <begin position="36"/>
        <end position="408"/>
    </location>
</feature>
<dbReference type="InterPro" id="IPR001466">
    <property type="entry name" value="Beta-lactam-related"/>
</dbReference>
<protein>
    <submittedName>
        <fullName evidence="3">Beta-lactamase family protein</fullName>
    </submittedName>
</protein>
<keyword evidence="4" id="KW-1185">Reference proteome</keyword>
<gene>
    <name evidence="3" type="ORF">JMJ55_22155</name>
</gene>
<dbReference type="PANTHER" id="PTHR43283:SF3">
    <property type="entry name" value="BETA-LACTAMASE FAMILY PROTEIN (AFU_ORTHOLOGUE AFUA_5G07500)"/>
    <property type="match status" value="1"/>
</dbReference>
<reference evidence="3 4" key="1">
    <citation type="submission" date="2021-01" db="EMBL/GenBank/DDBJ databases">
        <title>Belnapia mucosa sp. nov. and Belnapia arida sp. nov., isolated from the Tabernas Desert (Almeria, Spain).</title>
        <authorList>
            <person name="Molina-Menor E."/>
            <person name="Vidal-Verdu A."/>
            <person name="Calonge A."/>
            <person name="Satari L."/>
            <person name="Pereto Magraner J."/>
            <person name="Porcar Miralles M."/>
        </authorList>
    </citation>
    <scope>NUCLEOTIDE SEQUENCE [LARGE SCALE GENOMIC DNA]</scope>
    <source>
        <strain evidence="3 4">T6</strain>
    </source>
</reference>
<dbReference type="Proteomes" id="UP000606490">
    <property type="component" value="Unassembled WGS sequence"/>
</dbReference>
<dbReference type="RefSeq" id="WP_202827782.1">
    <property type="nucleotide sequence ID" value="NZ_JAEUXJ010000011.1"/>
</dbReference>
<dbReference type="Gene3D" id="3.40.710.10">
    <property type="entry name" value="DD-peptidase/beta-lactamase superfamily"/>
    <property type="match status" value="1"/>
</dbReference>
<accession>A0ABS1V8R5</accession>
<evidence type="ECO:0000256" key="1">
    <source>
        <dbReference type="SAM" id="SignalP"/>
    </source>
</evidence>
<dbReference type="InterPro" id="IPR050789">
    <property type="entry name" value="Diverse_Enzym_Activities"/>
</dbReference>
<name>A0ABS1V8R5_9PROT</name>
<dbReference type="InterPro" id="IPR012338">
    <property type="entry name" value="Beta-lactam/transpept-like"/>
</dbReference>
<evidence type="ECO:0000313" key="3">
    <source>
        <dbReference type="EMBL" id="MBL6458043.1"/>
    </source>
</evidence>
<evidence type="ECO:0000313" key="4">
    <source>
        <dbReference type="Proteomes" id="UP000606490"/>
    </source>
</evidence>
<dbReference type="SUPFAM" id="SSF56601">
    <property type="entry name" value="beta-lactamase/transpeptidase-like"/>
    <property type="match status" value="1"/>
</dbReference>
<organism evidence="3 4">
    <name type="scientific">Belnapia mucosa</name>
    <dbReference type="NCBI Taxonomy" id="2804532"/>
    <lineage>
        <taxon>Bacteria</taxon>
        <taxon>Pseudomonadati</taxon>
        <taxon>Pseudomonadota</taxon>
        <taxon>Alphaproteobacteria</taxon>
        <taxon>Acetobacterales</taxon>
        <taxon>Roseomonadaceae</taxon>
        <taxon>Belnapia</taxon>
    </lineage>
</organism>
<dbReference type="PANTHER" id="PTHR43283">
    <property type="entry name" value="BETA-LACTAMASE-RELATED"/>
    <property type="match status" value="1"/>
</dbReference>
<feature type="signal peptide" evidence="1">
    <location>
        <begin position="1"/>
        <end position="23"/>
    </location>
</feature>
<dbReference type="Pfam" id="PF00144">
    <property type="entry name" value="Beta-lactamase"/>
    <property type="match status" value="1"/>
</dbReference>
<sequence>MLRRHLWTLVLLPLVACAGQGEAPVTAAPSRQSVLDGALRQQVEGGKVAAISAMIIRADGEVLYQGAYGPRVPGATEPVGPDSLFRLASMTKPVTSVAVMTLVEDGKLRLDDPLAKYLPEFRSLRVREANGRLVPARQPTIRDLLRHMAGFSYNFLNVPGIVEAYGREGVDDGLAAPGRTTRDNMRRLARAPLQAQPGTLWAYSLATDVLGAVVERVTGRPLDAYIQQRIAGPLRLTSFAFHVPEAQRGRMVTAVQPADGGLRPIRSGERIPYTLSRGTWVADPERAFSRIAYPSGGAGATATIGDYARFTRMLLNGGELDGVRILKPETVAEMTRGQTGGLPVSLRGSGYDFGYGFSVVSDPATAKTRQPAGTYGWGGIYGTGFFVDPVNRLATIVMTQTATNGGAAANEVREAFYGTINQ</sequence>
<dbReference type="EMBL" id="JAEUXJ010000011">
    <property type="protein sequence ID" value="MBL6458043.1"/>
    <property type="molecule type" value="Genomic_DNA"/>
</dbReference>
<feature type="chain" id="PRO_5046620624" evidence="1">
    <location>
        <begin position="24"/>
        <end position="422"/>
    </location>
</feature>
<comment type="caution">
    <text evidence="3">The sequence shown here is derived from an EMBL/GenBank/DDBJ whole genome shotgun (WGS) entry which is preliminary data.</text>
</comment>
<proteinExistence type="predicted"/>